<dbReference type="InterPro" id="IPR052055">
    <property type="entry name" value="Hepadnavirus_pol/RT"/>
</dbReference>
<protein>
    <recommendedName>
        <fullName evidence="3">Reverse transcriptase domain-containing protein</fullName>
    </recommendedName>
</protein>
<evidence type="ECO:0008006" key="3">
    <source>
        <dbReference type="Google" id="ProtNLM"/>
    </source>
</evidence>
<keyword evidence="2" id="KW-1185">Reference proteome</keyword>
<dbReference type="PANTHER" id="PTHR33050">
    <property type="entry name" value="REVERSE TRANSCRIPTASE DOMAIN-CONTAINING PROTEIN"/>
    <property type="match status" value="1"/>
</dbReference>
<evidence type="ECO:0000313" key="1">
    <source>
        <dbReference type="EMBL" id="CAG2189572.1"/>
    </source>
</evidence>
<gene>
    <name evidence="1" type="ORF">MEDL_4896</name>
</gene>
<dbReference type="AlphaFoldDB" id="A0A8S3Q0M5"/>
<comment type="caution">
    <text evidence="1">The sequence shown here is derived from an EMBL/GenBank/DDBJ whole genome shotgun (WGS) entry which is preliminary data.</text>
</comment>
<dbReference type="SUPFAM" id="SSF56672">
    <property type="entry name" value="DNA/RNA polymerases"/>
    <property type="match status" value="1"/>
</dbReference>
<reference evidence="1" key="1">
    <citation type="submission" date="2021-03" db="EMBL/GenBank/DDBJ databases">
        <authorList>
            <person name="Bekaert M."/>
        </authorList>
    </citation>
    <scope>NUCLEOTIDE SEQUENCE</scope>
</reference>
<name>A0A8S3Q0M5_MYTED</name>
<organism evidence="1 2">
    <name type="scientific">Mytilus edulis</name>
    <name type="common">Blue mussel</name>
    <dbReference type="NCBI Taxonomy" id="6550"/>
    <lineage>
        <taxon>Eukaryota</taxon>
        <taxon>Metazoa</taxon>
        <taxon>Spiralia</taxon>
        <taxon>Lophotrochozoa</taxon>
        <taxon>Mollusca</taxon>
        <taxon>Bivalvia</taxon>
        <taxon>Autobranchia</taxon>
        <taxon>Pteriomorphia</taxon>
        <taxon>Mytilida</taxon>
        <taxon>Mytiloidea</taxon>
        <taxon>Mytilidae</taxon>
        <taxon>Mytilinae</taxon>
        <taxon>Mytilus</taxon>
    </lineage>
</organism>
<proteinExistence type="predicted"/>
<accession>A0A8S3Q0M5</accession>
<dbReference type="InterPro" id="IPR043502">
    <property type="entry name" value="DNA/RNA_pol_sf"/>
</dbReference>
<dbReference type="PANTHER" id="PTHR33050:SF8">
    <property type="entry name" value="REVERSE TRANSCRIPTASE DOMAIN-CONTAINING PROTEIN"/>
    <property type="match status" value="1"/>
</dbReference>
<sequence>MSPINVNRLEYELKEHPDKHFVMYLLNGIRFGFDTLVSILDLPTFECKNLLSAIRDPESVDMLLKQEIDKGYVKGPFSSPPFETYRVSPIGIAEGKYSGKKRLILDLSSPHEHETHESINSLIDKELGIREDQHHLYCMKWKNNYYHYVRLCFGSRSSPCIFDNLSRAICWIAKENYGIPVILHLLDDFPTIQPLDSCGFRTMALITLIFNRLNSPISKKKTVGLTCTIEYVGIILDTVSFEARLPNEKVERISNFIDSFLHKKSVTKRELLQLLGHFNFAARIIRPGRSFVSYLIKLSTKVDKLHHYISLSKDCRTDLIMWRDFLQGWNRVTFFYDKHITLASDIELYTDAASNFGFGVFFQGKWFSSTWPFELQLHSIQTCPWLLENWTR</sequence>
<dbReference type="OrthoDB" id="10058284at2759"/>
<dbReference type="Proteomes" id="UP000683360">
    <property type="component" value="Unassembled WGS sequence"/>
</dbReference>
<dbReference type="EMBL" id="CAJPWZ010000295">
    <property type="protein sequence ID" value="CAG2189572.1"/>
    <property type="molecule type" value="Genomic_DNA"/>
</dbReference>
<evidence type="ECO:0000313" key="2">
    <source>
        <dbReference type="Proteomes" id="UP000683360"/>
    </source>
</evidence>